<dbReference type="InterPro" id="IPR001867">
    <property type="entry name" value="OmpR/PhoB-type_DNA-bd"/>
</dbReference>
<evidence type="ECO:0000256" key="6">
    <source>
        <dbReference type="PROSITE-ProRule" id="PRU00169"/>
    </source>
</evidence>
<feature type="DNA-binding region" description="OmpR/PhoB-type" evidence="7">
    <location>
        <begin position="124"/>
        <end position="224"/>
    </location>
</feature>
<dbReference type="Proteomes" id="UP001634747">
    <property type="component" value="Unassembled WGS sequence"/>
</dbReference>
<dbReference type="Gene3D" id="1.10.10.10">
    <property type="entry name" value="Winged helix-like DNA-binding domain superfamily/Winged helix DNA-binding domain"/>
    <property type="match status" value="1"/>
</dbReference>
<dbReference type="SUPFAM" id="SSF52172">
    <property type="entry name" value="CheY-like"/>
    <property type="match status" value="1"/>
</dbReference>
<dbReference type="PROSITE" id="PS51755">
    <property type="entry name" value="OMPR_PHOB"/>
    <property type="match status" value="1"/>
</dbReference>
<protein>
    <submittedName>
        <fullName evidence="10">Response regulator transcription factor</fullName>
    </submittedName>
</protein>
<evidence type="ECO:0000256" key="7">
    <source>
        <dbReference type="PROSITE-ProRule" id="PRU01091"/>
    </source>
</evidence>
<sequence>MRLLVIEDEPKVGQALQEGLQAEGYEITLSITGEDGFFLASNRVFDLIVLDVMLPGRDGLEVLTALRKQGVSTPVLLLTARDAVESRVAGLDAGADDYLVKPFAFSELSARIRALLRRGKTEPITLIKIGTLELDPVTRTVQREGGRVELTVREFELLEYLARNKGRVVSREMLVRDVWKEPGRATPLDNVIDVHVARLRKKLDDPFAIKLLHTVRGVGFLLSEEAP</sequence>
<evidence type="ECO:0000259" key="9">
    <source>
        <dbReference type="PROSITE" id="PS51755"/>
    </source>
</evidence>
<keyword evidence="4 7" id="KW-0238">DNA-binding</keyword>
<feature type="domain" description="Response regulatory" evidence="8">
    <location>
        <begin position="2"/>
        <end position="116"/>
    </location>
</feature>
<dbReference type="InterPro" id="IPR036388">
    <property type="entry name" value="WH-like_DNA-bd_sf"/>
</dbReference>
<accession>A0ABW9KNP9</accession>
<dbReference type="SMART" id="SM00448">
    <property type="entry name" value="REC"/>
    <property type="match status" value="1"/>
</dbReference>
<dbReference type="SUPFAM" id="SSF46894">
    <property type="entry name" value="C-terminal effector domain of the bipartite response regulators"/>
    <property type="match status" value="1"/>
</dbReference>
<evidence type="ECO:0000256" key="4">
    <source>
        <dbReference type="ARBA" id="ARBA00023125"/>
    </source>
</evidence>
<evidence type="ECO:0000313" key="11">
    <source>
        <dbReference type="Proteomes" id="UP001634747"/>
    </source>
</evidence>
<dbReference type="PANTHER" id="PTHR48111:SF22">
    <property type="entry name" value="REGULATOR OF RPOS"/>
    <property type="match status" value="1"/>
</dbReference>
<keyword evidence="3" id="KW-0805">Transcription regulation</keyword>
<dbReference type="InterPro" id="IPR011006">
    <property type="entry name" value="CheY-like_superfamily"/>
</dbReference>
<gene>
    <name evidence="10" type="ORF">ACK2TP_10850</name>
</gene>
<keyword evidence="11" id="KW-1185">Reference proteome</keyword>
<evidence type="ECO:0000256" key="3">
    <source>
        <dbReference type="ARBA" id="ARBA00023015"/>
    </source>
</evidence>
<dbReference type="Pfam" id="PF00486">
    <property type="entry name" value="Trans_reg_C"/>
    <property type="match status" value="1"/>
</dbReference>
<keyword evidence="5" id="KW-0804">Transcription</keyword>
<keyword evidence="1 6" id="KW-0597">Phosphoprotein</keyword>
<proteinExistence type="predicted"/>
<dbReference type="Gene3D" id="6.10.250.690">
    <property type="match status" value="1"/>
</dbReference>
<evidence type="ECO:0000259" key="8">
    <source>
        <dbReference type="PROSITE" id="PS50110"/>
    </source>
</evidence>
<keyword evidence="2" id="KW-0902">Two-component regulatory system</keyword>
<evidence type="ECO:0000313" key="10">
    <source>
        <dbReference type="EMBL" id="MFN2976260.1"/>
    </source>
</evidence>
<dbReference type="InterPro" id="IPR039420">
    <property type="entry name" value="WalR-like"/>
</dbReference>
<dbReference type="RefSeq" id="WP_263412254.1">
    <property type="nucleotide sequence ID" value="NZ_BAABBH010000001.1"/>
</dbReference>
<reference evidence="10 11" key="1">
    <citation type="submission" date="2024-12" db="EMBL/GenBank/DDBJ databases">
        <authorList>
            <person name="Lee Y."/>
        </authorList>
    </citation>
    <scope>NUCLEOTIDE SEQUENCE [LARGE SCALE GENOMIC DNA]</scope>
    <source>
        <strain evidence="10 11">03SUJ4</strain>
    </source>
</reference>
<dbReference type="Gene3D" id="3.40.50.2300">
    <property type="match status" value="1"/>
</dbReference>
<evidence type="ECO:0000256" key="5">
    <source>
        <dbReference type="ARBA" id="ARBA00023163"/>
    </source>
</evidence>
<feature type="modified residue" description="4-aspartylphosphate" evidence="6">
    <location>
        <position position="51"/>
    </location>
</feature>
<organism evidence="10 11">
    <name type="scientific">Terriglobus aquaticus</name>
    <dbReference type="NCBI Taxonomy" id="940139"/>
    <lineage>
        <taxon>Bacteria</taxon>
        <taxon>Pseudomonadati</taxon>
        <taxon>Acidobacteriota</taxon>
        <taxon>Terriglobia</taxon>
        <taxon>Terriglobales</taxon>
        <taxon>Acidobacteriaceae</taxon>
        <taxon>Terriglobus</taxon>
    </lineage>
</organism>
<dbReference type="SMART" id="SM00862">
    <property type="entry name" value="Trans_reg_C"/>
    <property type="match status" value="1"/>
</dbReference>
<evidence type="ECO:0000256" key="2">
    <source>
        <dbReference type="ARBA" id="ARBA00023012"/>
    </source>
</evidence>
<dbReference type="InterPro" id="IPR001789">
    <property type="entry name" value="Sig_transdc_resp-reg_receiver"/>
</dbReference>
<dbReference type="InterPro" id="IPR016032">
    <property type="entry name" value="Sig_transdc_resp-reg_C-effctor"/>
</dbReference>
<dbReference type="PANTHER" id="PTHR48111">
    <property type="entry name" value="REGULATOR OF RPOS"/>
    <property type="match status" value="1"/>
</dbReference>
<dbReference type="PROSITE" id="PS50110">
    <property type="entry name" value="RESPONSE_REGULATORY"/>
    <property type="match status" value="1"/>
</dbReference>
<evidence type="ECO:0000256" key="1">
    <source>
        <dbReference type="ARBA" id="ARBA00022553"/>
    </source>
</evidence>
<dbReference type="Pfam" id="PF00072">
    <property type="entry name" value="Response_reg"/>
    <property type="match status" value="1"/>
</dbReference>
<name>A0ABW9KNP9_9BACT</name>
<comment type="caution">
    <text evidence="10">The sequence shown here is derived from an EMBL/GenBank/DDBJ whole genome shotgun (WGS) entry which is preliminary data.</text>
</comment>
<feature type="domain" description="OmpR/PhoB-type" evidence="9">
    <location>
        <begin position="124"/>
        <end position="224"/>
    </location>
</feature>
<dbReference type="CDD" id="cd00383">
    <property type="entry name" value="trans_reg_C"/>
    <property type="match status" value="1"/>
</dbReference>
<dbReference type="EMBL" id="JBJYXY010000001">
    <property type="protein sequence ID" value="MFN2976260.1"/>
    <property type="molecule type" value="Genomic_DNA"/>
</dbReference>